<dbReference type="Proteomes" id="UP001154282">
    <property type="component" value="Unassembled WGS sequence"/>
</dbReference>
<comment type="caution">
    <text evidence="1">The sequence shown here is derived from an EMBL/GenBank/DDBJ whole genome shotgun (WGS) entry which is preliminary data.</text>
</comment>
<reference evidence="1" key="1">
    <citation type="submission" date="2022-08" db="EMBL/GenBank/DDBJ databases">
        <authorList>
            <person name="Gutierrez-Valencia J."/>
        </authorList>
    </citation>
    <scope>NUCLEOTIDE SEQUENCE</scope>
</reference>
<organism evidence="1 2">
    <name type="scientific">Linum tenue</name>
    <dbReference type="NCBI Taxonomy" id="586396"/>
    <lineage>
        <taxon>Eukaryota</taxon>
        <taxon>Viridiplantae</taxon>
        <taxon>Streptophyta</taxon>
        <taxon>Embryophyta</taxon>
        <taxon>Tracheophyta</taxon>
        <taxon>Spermatophyta</taxon>
        <taxon>Magnoliopsida</taxon>
        <taxon>eudicotyledons</taxon>
        <taxon>Gunneridae</taxon>
        <taxon>Pentapetalae</taxon>
        <taxon>rosids</taxon>
        <taxon>fabids</taxon>
        <taxon>Malpighiales</taxon>
        <taxon>Linaceae</taxon>
        <taxon>Linum</taxon>
    </lineage>
</organism>
<evidence type="ECO:0000313" key="1">
    <source>
        <dbReference type="EMBL" id="CAI0377502.1"/>
    </source>
</evidence>
<gene>
    <name evidence="1" type="ORF">LITE_LOCUS1481</name>
</gene>
<dbReference type="AlphaFoldDB" id="A0AAV0GWT4"/>
<sequence>MDLRPDYSFPWTRVARTRNRRCLQSAPSSIMSLNSGQVLGRRYEEGFLLRLGPGCGGGSFSLSQRPVF</sequence>
<keyword evidence="2" id="KW-1185">Reference proteome</keyword>
<evidence type="ECO:0000313" key="2">
    <source>
        <dbReference type="Proteomes" id="UP001154282"/>
    </source>
</evidence>
<proteinExistence type="predicted"/>
<dbReference type="EMBL" id="CAMGYJ010000002">
    <property type="protein sequence ID" value="CAI0377502.1"/>
    <property type="molecule type" value="Genomic_DNA"/>
</dbReference>
<name>A0AAV0GWT4_9ROSI</name>
<accession>A0AAV0GWT4</accession>
<protein>
    <submittedName>
        <fullName evidence="1">Uncharacterized protein</fullName>
    </submittedName>
</protein>